<keyword evidence="7" id="KW-0560">Oxidoreductase</keyword>
<evidence type="ECO:0000256" key="7">
    <source>
        <dbReference type="ARBA" id="ARBA00023002"/>
    </source>
</evidence>
<evidence type="ECO:0000256" key="9">
    <source>
        <dbReference type="ARBA" id="ARBA00037910"/>
    </source>
</evidence>
<dbReference type="STRING" id="93759.A0A1R3JRA8"/>
<evidence type="ECO:0000256" key="6">
    <source>
        <dbReference type="ARBA" id="ARBA00022989"/>
    </source>
</evidence>
<keyword evidence="6 13" id="KW-1133">Transmembrane helix</keyword>
<evidence type="ECO:0000259" key="14">
    <source>
        <dbReference type="Pfam" id="PF02544"/>
    </source>
</evidence>
<dbReference type="Pfam" id="PF08268">
    <property type="entry name" value="FBA_3"/>
    <property type="match status" value="1"/>
</dbReference>
<evidence type="ECO:0000256" key="5">
    <source>
        <dbReference type="ARBA" id="ARBA00022692"/>
    </source>
</evidence>
<gene>
    <name evidence="16" type="ORF">COLO4_14612</name>
</gene>
<feature type="transmembrane region" description="Helical" evidence="13">
    <location>
        <begin position="209"/>
        <end position="233"/>
    </location>
</feature>
<comment type="pathway">
    <text evidence="2">Hormone biosynthesis.</text>
</comment>
<evidence type="ECO:0000259" key="15">
    <source>
        <dbReference type="Pfam" id="PF08268"/>
    </source>
</evidence>
<feature type="transmembrane region" description="Helical" evidence="13">
    <location>
        <begin position="112"/>
        <end position="132"/>
    </location>
</feature>
<dbReference type="PANTHER" id="PTHR10556">
    <property type="entry name" value="3-OXO-5-ALPHA-STEROID 4-DEHYDROGENASE"/>
    <property type="match status" value="1"/>
</dbReference>
<reference evidence="17" key="1">
    <citation type="submission" date="2013-09" db="EMBL/GenBank/DDBJ databases">
        <title>Corchorus olitorius genome sequencing.</title>
        <authorList>
            <person name="Alam M."/>
            <person name="Haque M.S."/>
            <person name="Islam M.S."/>
            <person name="Emdad E.M."/>
            <person name="Islam M.M."/>
            <person name="Ahmed B."/>
            <person name="Halim A."/>
            <person name="Hossen Q.M.M."/>
            <person name="Hossain M.Z."/>
            <person name="Ahmed R."/>
            <person name="Khan M.M."/>
            <person name="Islam R."/>
            <person name="Rashid M.M."/>
            <person name="Khan S.A."/>
            <person name="Rahman M.S."/>
            <person name="Alam M."/>
            <person name="Yahiya A.S."/>
            <person name="Khan M.S."/>
            <person name="Azam M.S."/>
            <person name="Haque T."/>
            <person name="Lashkar M.Z.H."/>
            <person name="Akhand A.I."/>
            <person name="Morshed G."/>
            <person name="Roy S."/>
            <person name="Uddin K.S."/>
            <person name="Rabeya T."/>
            <person name="Hossain A.S."/>
            <person name="Chowdhury A."/>
            <person name="Snigdha A.R."/>
            <person name="Mortoza M.S."/>
            <person name="Matin S.A."/>
            <person name="Hoque S.M.E."/>
            <person name="Islam M.K."/>
            <person name="Roy D.K."/>
            <person name="Haider R."/>
            <person name="Moosa M.M."/>
            <person name="Elias S.M."/>
            <person name="Hasan A.M."/>
            <person name="Jahan S."/>
            <person name="Shafiuddin M."/>
            <person name="Mahmood N."/>
            <person name="Shommy N.S."/>
        </authorList>
    </citation>
    <scope>NUCLEOTIDE SEQUENCE [LARGE SCALE GENOMIC DNA]</scope>
    <source>
        <strain evidence="17">cv. O-4</strain>
    </source>
</reference>
<feature type="transmembrane region" description="Helical" evidence="13">
    <location>
        <begin position="152"/>
        <end position="171"/>
    </location>
</feature>
<dbReference type="NCBIfam" id="TIGR01640">
    <property type="entry name" value="F_box_assoc_1"/>
    <property type="match status" value="1"/>
</dbReference>
<dbReference type="GO" id="GO:0047751">
    <property type="term" value="F:3-oxo-5-alpha-steroid 4-dehydrogenase (NADP+) activity"/>
    <property type="evidence" value="ECO:0007669"/>
    <property type="project" value="UniProtKB-EC"/>
</dbReference>
<comment type="subcellular location">
    <subcellularLocation>
        <location evidence="1">Membrane</location>
        <topology evidence="1">Multi-pass membrane protein</topology>
    </subcellularLocation>
</comment>
<keyword evidence="17" id="KW-1185">Reference proteome</keyword>
<dbReference type="OrthoDB" id="1918594at2759"/>
<dbReference type="Gene3D" id="1.20.120.1630">
    <property type="match status" value="1"/>
</dbReference>
<name>A0A1R3JRA8_9ROSI</name>
<feature type="domain" description="3-oxo-5-alpha-steroid 4-dehydrogenase C-terminal" evidence="14">
    <location>
        <begin position="113"/>
        <end position="257"/>
    </location>
</feature>
<evidence type="ECO:0000256" key="8">
    <source>
        <dbReference type="ARBA" id="ARBA00023136"/>
    </source>
</evidence>
<dbReference type="PANTHER" id="PTHR10556:SF43">
    <property type="entry name" value="STEROID 5-ALPHA-REDUCTASE DET2"/>
    <property type="match status" value="1"/>
</dbReference>
<dbReference type="PROSITE" id="PS50244">
    <property type="entry name" value="S5A_REDUCTASE"/>
    <property type="match status" value="1"/>
</dbReference>
<comment type="pathway">
    <text evidence="9">Plant hormone biosynthesis; brassinosteroid biosynthesis.</text>
</comment>
<dbReference type="Pfam" id="PF02544">
    <property type="entry name" value="Steroid_dh"/>
    <property type="match status" value="1"/>
</dbReference>
<evidence type="ECO:0000256" key="10">
    <source>
        <dbReference type="ARBA" id="ARBA00048164"/>
    </source>
</evidence>
<accession>A0A1R3JRA8</accession>
<feature type="transmembrane region" description="Helical" evidence="13">
    <location>
        <begin position="12"/>
        <end position="32"/>
    </location>
</feature>
<dbReference type="InterPro" id="IPR013187">
    <property type="entry name" value="F-box-assoc_dom_typ3"/>
</dbReference>
<dbReference type="FunFam" id="1.20.120.1630:FF:000002">
    <property type="entry name" value="Steroid 5 alpha-reductase 1"/>
    <property type="match status" value="1"/>
</dbReference>
<comment type="caution">
    <text evidence="16">The sequence shown here is derived from an EMBL/GenBank/DDBJ whole genome shotgun (WGS) entry which is preliminary data.</text>
</comment>
<dbReference type="AlphaFoldDB" id="A0A1R3JRA8"/>
<protein>
    <recommendedName>
        <fullName evidence="12">Steroid 5-alpha-reductase DET2</fullName>
        <ecNumber evidence="4">1.3.1.22</ecNumber>
    </recommendedName>
</protein>
<evidence type="ECO:0000256" key="4">
    <source>
        <dbReference type="ARBA" id="ARBA00012049"/>
    </source>
</evidence>
<evidence type="ECO:0000313" key="16">
    <source>
        <dbReference type="EMBL" id="OMO97432.1"/>
    </source>
</evidence>
<comment type="similarity">
    <text evidence="3">Belongs to the steroid 5-alpha reductase family.</text>
</comment>
<dbReference type="GO" id="GO:0016132">
    <property type="term" value="P:brassinosteroid biosynthetic process"/>
    <property type="evidence" value="ECO:0007669"/>
    <property type="project" value="TreeGrafter"/>
</dbReference>
<evidence type="ECO:0000256" key="3">
    <source>
        <dbReference type="ARBA" id="ARBA00007742"/>
    </source>
</evidence>
<proteinExistence type="inferred from homology"/>
<evidence type="ECO:0000313" key="17">
    <source>
        <dbReference type="Proteomes" id="UP000187203"/>
    </source>
</evidence>
<dbReference type="InterPro" id="IPR001104">
    <property type="entry name" value="3-oxo-5_a-steroid_4-DH_C"/>
</dbReference>
<evidence type="ECO:0000256" key="11">
    <source>
        <dbReference type="ARBA" id="ARBA00060577"/>
    </source>
</evidence>
<dbReference type="InterPro" id="IPR017451">
    <property type="entry name" value="F-box-assoc_interact_dom"/>
</dbReference>
<keyword evidence="8 13" id="KW-0472">Membrane</keyword>
<dbReference type="EC" id="1.3.1.22" evidence="4"/>
<comment type="catalytic activity">
    <reaction evidence="10">
        <text>a 3-oxo-5alpha-steroid + NADP(+) = a 3-oxo-Delta(4)-steroid + NADPH + H(+)</text>
        <dbReference type="Rhea" id="RHEA:54384"/>
        <dbReference type="ChEBI" id="CHEBI:13601"/>
        <dbReference type="ChEBI" id="CHEBI:15378"/>
        <dbReference type="ChEBI" id="CHEBI:47909"/>
        <dbReference type="ChEBI" id="CHEBI:57783"/>
        <dbReference type="ChEBI" id="CHEBI:58349"/>
        <dbReference type="EC" id="1.3.1.22"/>
    </reaction>
</comment>
<sequence>MQSDYSDQTLFHYSLLSLYLIAPPTWISLNFLQAPYGKHNRPGWGPTMSPPLAWFLMESPTLWLTLLLFPFGQHFSNPKSILLMSPYLFHYFNRTIIYPLRLSTSSSKNKSRTFPVSIAFMAFVFNLLNAYLQARWVSHYKSDYENDKLFWMRFFVGLMIFGVGMWVNVWADKVLVGLRKQSNGGYMVPKGGLFDLVSCPNYFGEILEWLGWAVMNWSWVGFGFFLYTCANLMPRARASRRWYLEKFKDDYPKQRKARKLKLINKLKNREERALPELPEHIFIEILSKIPPKILRDTFMLIDHEKDQFDIKLTNFGPTTRMGYIRSSCNGLILISEPRARKSSVLCVKNMLIRSVLTLPSCPSGCKHWAEQCGAGLGFNPVTKEYKVVHIYSDGYGFEIFTIGSNKEWRKIPGPFEESYERPYDMEFKWEDPVIINGHVFHWFVDSDEYLISIDIRDEKLRKTKLPDLKMDIYDYEIVEIGGKLSFVNRASSSQMDVWVLTDFGKQVWSKKHSIIAESTKFLILGSSLASEEEQNGDELQKDKLPDFLNLFAVATLRNGEVMLMKERNSGHNDPIYLYDMKTGEMRKFKMRMKDGTRFIPHRSSLFSWTTEMDLSANFSNISL</sequence>
<dbReference type="InterPro" id="IPR039357">
    <property type="entry name" value="SRD5A/TECR"/>
</dbReference>
<evidence type="ECO:0000256" key="12">
    <source>
        <dbReference type="ARBA" id="ARBA00068774"/>
    </source>
</evidence>
<evidence type="ECO:0000256" key="1">
    <source>
        <dbReference type="ARBA" id="ARBA00004141"/>
    </source>
</evidence>
<keyword evidence="5 13" id="KW-0812">Transmembrane</keyword>
<organism evidence="16 17">
    <name type="scientific">Corchorus olitorius</name>
    <dbReference type="NCBI Taxonomy" id="93759"/>
    <lineage>
        <taxon>Eukaryota</taxon>
        <taxon>Viridiplantae</taxon>
        <taxon>Streptophyta</taxon>
        <taxon>Embryophyta</taxon>
        <taxon>Tracheophyta</taxon>
        <taxon>Spermatophyta</taxon>
        <taxon>Magnoliopsida</taxon>
        <taxon>eudicotyledons</taxon>
        <taxon>Gunneridae</taxon>
        <taxon>Pentapetalae</taxon>
        <taxon>rosids</taxon>
        <taxon>malvids</taxon>
        <taxon>Malvales</taxon>
        <taxon>Malvaceae</taxon>
        <taxon>Grewioideae</taxon>
        <taxon>Apeibeae</taxon>
        <taxon>Corchorus</taxon>
    </lineage>
</organism>
<comment type="pathway">
    <text evidence="11">Steroid biosynthesis.</text>
</comment>
<dbReference type="EMBL" id="AWUE01015443">
    <property type="protein sequence ID" value="OMO97432.1"/>
    <property type="molecule type" value="Genomic_DNA"/>
</dbReference>
<feature type="transmembrane region" description="Helical" evidence="13">
    <location>
        <begin position="52"/>
        <end position="69"/>
    </location>
</feature>
<dbReference type="Proteomes" id="UP000187203">
    <property type="component" value="Unassembled WGS sequence"/>
</dbReference>
<feature type="domain" description="F-box associated beta-propeller type 3" evidence="15">
    <location>
        <begin position="320"/>
        <end position="519"/>
    </location>
</feature>
<dbReference type="GO" id="GO:0016020">
    <property type="term" value="C:membrane"/>
    <property type="evidence" value="ECO:0007669"/>
    <property type="project" value="UniProtKB-SubCell"/>
</dbReference>
<evidence type="ECO:0000256" key="13">
    <source>
        <dbReference type="SAM" id="Phobius"/>
    </source>
</evidence>
<evidence type="ECO:0000256" key="2">
    <source>
        <dbReference type="ARBA" id="ARBA00004972"/>
    </source>
</evidence>